<evidence type="ECO:0000259" key="13">
    <source>
        <dbReference type="PROSITE" id="PS50885"/>
    </source>
</evidence>
<dbReference type="InterPro" id="IPR003661">
    <property type="entry name" value="HisK_dim/P_dom"/>
</dbReference>
<name>A0A401W741_STREY</name>
<dbReference type="SMART" id="SM00387">
    <property type="entry name" value="HATPase_c"/>
    <property type="match status" value="1"/>
</dbReference>
<dbReference type="RefSeq" id="WP_246177506.1">
    <property type="nucleotide sequence ID" value="NZ_BHZD01000001.1"/>
</dbReference>
<evidence type="ECO:0000313" key="15">
    <source>
        <dbReference type="Proteomes" id="UP000286746"/>
    </source>
</evidence>
<feature type="compositionally biased region" description="Basic and acidic residues" evidence="10">
    <location>
        <begin position="424"/>
        <end position="445"/>
    </location>
</feature>
<dbReference type="EMBL" id="BHZD01000001">
    <property type="protein sequence ID" value="GCD45102.1"/>
    <property type="molecule type" value="Genomic_DNA"/>
</dbReference>
<dbReference type="CDD" id="cd06225">
    <property type="entry name" value="HAMP"/>
    <property type="match status" value="1"/>
</dbReference>
<keyword evidence="6 11" id="KW-0812">Transmembrane</keyword>
<protein>
    <recommendedName>
        <fullName evidence="3">histidine kinase</fullName>
        <ecNumber evidence="3">2.7.13.3</ecNumber>
    </recommendedName>
</protein>
<evidence type="ECO:0000256" key="1">
    <source>
        <dbReference type="ARBA" id="ARBA00000085"/>
    </source>
</evidence>
<proteinExistence type="predicted"/>
<keyword evidence="4" id="KW-0597">Phosphoprotein</keyword>
<dbReference type="SUPFAM" id="SSF47384">
    <property type="entry name" value="Homodimeric domain of signal transducing histidine kinase"/>
    <property type="match status" value="1"/>
</dbReference>
<feature type="region of interest" description="Disordered" evidence="10">
    <location>
        <begin position="1"/>
        <end position="31"/>
    </location>
</feature>
<dbReference type="SMART" id="SM00388">
    <property type="entry name" value="HisKA"/>
    <property type="match status" value="1"/>
</dbReference>
<dbReference type="PANTHER" id="PTHR45436">
    <property type="entry name" value="SENSOR HISTIDINE KINASE YKOH"/>
    <property type="match status" value="1"/>
</dbReference>
<keyword evidence="11" id="KW-0472">Membrane</keyword>
<evidence type="ECO:0000313" key="14">
    <source>
        <dbReference type="EMBL" id="GCD45102.1"/>
    </source>
</evidence>
<comment type="caution">
    <text evidence="14">The sequence shown here is derived from an EMBL/GenBank/DDBJ whole genome shotgun (WGS) entry which is preliminary data.</text>
</comment>
<organism evidence="14 15">
    <name type="scientific">Streptomyces paromomycinus</name>
    <name type="common">Streptomyces rimosus subsp. paromomycinus</name>
    <dbReference type="NCBI Taxonomy" id="92743"/>
    <lineage>
        <taxon>Bacteria</taxon>
        <taxon>Bacillati</taxon>
        <taxon>Actinomycetota</taxon>
        <taxon>Actinomycetes</taxon>
        <taxon>Kitasatosporales</taxon>
        <taxon>Streptomycetaceae</taxon>
        <taxon>Streptomyces</taxon>
    </lineage>
</organism>
<keyword evidence="8 11" id="KW-1133">Transmembrane helix</keyword>
<dbReference type="InterPro" id="IPR005467">
    <property type="entry name" value="His_kinase_dom"/>
</dbReference>
<dbReference type="Gene3D" id="1.10.287.130">
    <property type="match status" value="1"/>
</dbReference>
<feature type="compositionally biased region" description="Low complexity" evidence="10">
    <location>
        <begin position="548"/>
        <end position="558"/>
    </location>
</feature>
<feature type="transmembrane region" description="Helical" evidence="11">
    <location>
        <begin position="43"/>
        <end position="64"/>
    </location>
</feature>
<dbReference type="GO" id="GO:0000155">
    <property type="term" value="F:phosphorelay sensor kinase activity"/>
    <property type="evidence" value="ECO:0007669"/>
    <property type="project" value="InterPro"/>
</dbReference>
<evidence type="ECO:0000259" key="12">
    <source>
        <dbReference type="PROSITE" id="PS50109"/>
    </source>
</evidence>
<reference evidence="14 15" key="1">
    <citation type="submission" date="2018-11" db="EMBL/GenBank/DDBJ databases">
        <title>Whole genome sequence of Streptomyces paromomycinus NBRC 15454(T).</title>
        <authorList>
            <person name="Komaki H."/>
            <person name="Tamura T."/>
        </authorList>
    </citation>
    <scope>NUCLEOTIDE SEQUENCE [LARGE SCALE GENOMIC DNA]</scope>
    <source>
        <strain evidence="14 15">NBRC 15454</strain>
    </source>
</reference>
<feature type="transmembrane region" description="Helical" evidence="11">
    <location>
        <begin position="165"/>
        <end position="185"/>
    </location>
</feature>
<keyword evidence="9" id="KW-0902">Two-component regulatory system</keyword>
<evidence type="ECO:0000256" key="2">
    <source>
        <dbReference type="ARBA" id="ARBA00004236"/>
    </source>
</evidence>
<evidence type="ECO:0000256" key="7">
    <source>
        <dbReference type="ARBA" id="ARBA00022777"/>
    </source>
</evidence>
<dbReference type="PROSITE" id="PS50885">
    <property type="entry name" value="HAMP"/>
    <property type="match status" value="1"/>
</dbReference>
<dbReference type="GO" id="GO:0005886">
    <property type="term" value="C:plasma membrane"/>
    <property type="evidence" value="ECO:0007669"/>
    <property type="project" value="UniProtKB-SubCell"/>
</dbReference>
<keyword evidence="7 14" id="KW-0418">Kinase</keyword>
<dbReference type="InterPro" id="IPR050428">
    <property type="entry name" value="TCS_sensor_his_kinase"/>
</dbReference>
<dbReference type="Pfam" id="PF00672">
    <property type="entry name" value="HAMP"/>
    <property type="match status" value="1"/>
</dbReference>
<feature type="compositionally biased region" description="Pro residues" evidence="10">
    <location>
        <begin position="523"/>
        <end position="547"/>
    </location>
</feature>
<feature type="domain" description="HAMP" evidence="13">
    <location>
        <begin position="186"/>
        <end position="247"/>
    </location>
</feature>
<sequence>MTRPARPSRPSRPARSERPARPTRPTHLARPPRRARLALSLRWKIALTVTAVCCAVAAVLGVLVHNAVARQTVGQVRKETLTDLDDALDLYEYGTSREGLNSVLDPAELPAQLRALVHHDRRGSMVGTYHGQRVMWTAAPAGDQVMAVWSPYENTRRSLENLDTAIFGSAVLAATAVALAGLFLAHRISRRLSTTAAVARRITAGDLDARVGTEGEGRRGRPGAQDEVAAVAAALDSVAGSLQGRLQAEQRFTADVAHELRTPLTGILASAELLPEGRPKEMMNDRLRALHRLTEDLLEISRLDSGAERPDLAAYDLGALVRGSVRGTGLDTEVRVVRDAVVRTDRRRLDRILCNLVLNAHRHGEPPVVVTVDVPDGGGSGTYGDAAHEAYEAYEAYEGEPYAGTPYEGKPYTGTPYEGTSHVEPPHAEPPHVRPPQDRPPHGEAPRGGPSPAPVVEVRDHGPGFSDELLRHGPQRFRTDAPGRGKGHGLGLTIAVGQASVLGIELRFTNAPEGGARAVLRLTPPPSPHPPEFSPLSPPQPPSPPPSDRSGSPGRTPG</sequence>
<dbReference type="Gene3D" id="6.10.340.10">
    <property type="match status" value="1"/>
</dbReference>
<gene>
    <name evidence="14" type="ORF">GKJPGBOP_04822</name>
</gene>
<feature type="region of interest" description="Disordered" evidence="10">
    <location>
        <begin position="515"/>
        <end position="558"/>
    </location>
</feature>
<keyword evidence="15" id="KW-1185">Reference proteome</keyword>
<evidence type="ECO:0000256" key="6">
    <source>
        <dbReference type="ARBA" id="ARBA00022692"/>
    </source>
</evidence>
<keyword evidence="5" id="KW-0808">Transferase</keyword>
<dbReference type="SUPFAM" id="SSF55874">
    <property type="entry name" value="ATPase domain of HSP90 chaperone/DNA topoisomerase II/histidine kinase"/>
    <property type="match status" value="1"/>
</dbReference>
<dbReference type="Proteomes" id="UP000286746">
    <property type="component" value="Unassembled WGS sequence"/>
</dbReference>
<dbReference type="AlphaFoldDB" id="A0A401W741"/>
<evidence type="ECO:0000256" key="4">
    <source>
        <dbReference type="ARBA" id="ARBA00022553"/>
    </source>
</evidence>
<dbReference type="Pfam" id="PF00512">
    <property type="entry name" value="HisKA"/>
    <property type="match status" value="1"/>
</dbReference>
<dbReference type="InterPro" id="IPR036097">
    <property type="entry name" value="HisK_dim/P_sf"/>
</dbReference>
<evidence type="ECO:0000256" key="9">
    <source>
        <dbReference type="ARBA" id="ARBA00023012"/>
    </source>
</evidence>
<comment type="catalytic activity">
    <reaction evidence="1">
        <text>ATP + protein L-histidine = ADP + protein N-phospho-L-histidine.</text>
        <dbReference type="EC" id="2.7.13.3"/>
    </reaction>
</comment>
<dbReference type="InterPro" id="IPR003594">
    <property type="entry name" value="HATPase_dom"/>
</dbReference>
<dbReference type="Pfam" id="PF02518">
    <property type="entry name" value="HATPase_c"/>
    <property type="match status" value="1"/>
</dbReference>
<comment type="subcellular location">
    <subcellularLocation>
        <location evidence="2">Cell membrane</location>
    </subcellularLocation>
</comment>
<dbReference type="EC" id="2.7.13.3" evidence="3"/>
<dbReference type="PANTHER" id="PTHR45436:SF5">
    <property type="entry name" value="SENSOR HISTIDINE KINASE TRCS"/>
    <property type="match status" value="1"/>
</dbReference>
<evidence type="ECO:0000256" key="8">
    <source>
        <dbReference type="ARBA" id="ARBA00022989"/>
    </source>
</evidence>
<feature type="region of interest" description="Disordered" evidence="10">
    <location>
        <begin position="402"/>
        <end position="486"/>
    </location>
</feature>
<dbReference type="InterPro" id="IPR036890">
    <property type="entry name" value="HATPase_C_sf"/>
</dbReference>
<dbReference type="CDD" id="cd00082">
    <property type="entry name" value="HisKA"/>
    <property type="match status" value="1"/>
</dbReference>
<dbReference type="SMART" id="SM00304">
    <property type="entry name" value="HAMP"/>
    <property type="match status" value="1"/>
</dbReference>
<feature type="domain" description="Histidine kinase" evidence="12">
    <location>
        <begin position="255"/>
        <end position="526"/>
    </location>
</feature>
<evidence type="ECO:0000256" key="3">
    <source>
        <dbReference type="ARBA" id="ARBA00012438"/>
    </source>
</evidence>
<evidence type="ECO:0000256" key="11">
    <source>
        <dbReference type="SAM" id="Phobius"/>
    </source>
</evidence>
<dbReference type="Gene3D" id="3.30.565.10">
    <property type="entry name" value="Histidine kinase-like ATPase, C-terminal domain"/>
    <property type="match status" value="1"/>
</dbReference>
<evidence type="ECO:0000256" key="10">
    <source>
        <dbReference type="SAM" id="MobiDB-lite"/>
    </source>
</evidence>
<accession>A0A401W741</accession>
<evidence type="ECO:0000256" key="5">
    <source>
        <dbReference type="ARBA" id="ARBA00022679"/>
    </source>
</evidence>
<dbReference type="InterPro" id="IPR003660">
    <property type="entry name" value="HAMP_dom"/>
</dbReference>
<dbReference type="PROSITE" id="PS50109">
    <property type="entry name" value="HIS_KIN"/>
    <property type="match status" value="1"/>
</dbReference>